<dbReference type="InterPro" id="IPR010982">
    <property type="entry name" value="Lambda_DNA-bd_dom_sf"/>
</dbReference>
<name>A0A3E0IKX3_9STAP</name>
<sequence length="109" mass="12606">MRNNDEIITIIKTSMKEKDMSLSELARRVGVAKSAVSRYLNLTREFPLNRAEDFAKALSISTEYLLGFDKSEQPQQPTIAAHLEGDYTDEELQEILQYAEFVKQKHRKK</sequence>
<dbReference type="CDD" id="cd00093">
    <property type="entry name" value="HTH_XRE"/>
    <property type="match status" value="1"/>
</dbReference>
<feature type="domain" description="HTH cro/C1-type" evidence="1">
    <location>
        <begin position="11"/>
        <end position="65"/>
    </location>
</feature>
<dbReference type="Gene3D" id="1.10.260.40">
    <property type="entry name" value="lambda repressor-like DNA-binding domains"/>
    <property type="match status" value="1"/>
</dbReference>
<dbReference type="AlphaFoldDB" id="A0A3E0IKX3"/>
<dbReference type="EMBL" id="QKXQ01000683">
    <property type="protein sequence ID" value="REH89424.1"/>
    <property type="molecule type" value="Genomic_DNA"/>
</dbReference>
<dbReference type="PROSITE" id="PS50943">
    <property type="entry name" value="HTH_CROC1"/>
    <property type="match status" value="1"/>
</dbReference>
<proteinExistence type="predicted"/>
<dbReference type="SMART" id="SM00530">
    <property type="entry name" value="HTH_XRE"/>
    <property type="match status" value="1"/>
</dbReference>
<dbReference type="Pfam" id="PF01381">
    <property type="entry name" value="HTH_3"/>
    <property type="match status" value="1"/>
</dbReference>
<dbReference type="SUPFAM" id="SSF47413">
    <property type="entry name" value="lambda repressor-like DNA-binding domains"/>
    <property type="match status" value="1"/>
</dbReference>
<dbReference type="RefSeq" id="WP_116095369.1">
    <property type="nucleotide sequence ID" value="NZ_QKXQ01000683.1"/>
</dbReference>
<accession>A0A3E0IKX3</accession>
<dbReference type="OrthoDB" id="194368at2"/>
<organism evidence="2 3">
    <name type="scientific">Staphylococcus felis</name>
    <dbReference type="NCBI Taxonomy" id="46127"/>
    <lineage>
        <taxon>Bacteria</taxon>
        <taxon>Bacillati</taxon>
        <taxon>Bacillota</taxon>
        <taxon>Bacilli</taxon>
        <taxon>Bacillales</taxon>
        <taxon>Staphylococcaceae</taxon>
        <taxon>Staphylococcus</taxon>
    </lineage>
</organism>
<dbReference type="Proteomes" id="UP000256562">
    <property type="component" value="Unassembled WGS sequence"/>
</dbReference>
<gene>
    <name evidence="2" type="ORF">DOS83_13315</name>
</gene>
<reference evidence="2 3" key="1">
    <citation type="journal article" date="2018" name="Vet. Microbiol.">
        <title>Characterisation of Staphylococcus felis isolated from cats using whole genome sequencing.</title>
        <authorList>
            <person name="Worthing K."/>
            <person name="Pang S."/>
            <person name="Trott D.J."/>
            <person name="Abraham S."/>
            <person name="Coombs G.W."/>
            <person name="Jordan D."/>
            <person name="McIntyre L."/>
            <person name="Davies M.R."/>
            <person name="Norris J."/>
        </authorList>
    </citation>
    <scope>NUCLEOTIDE SEQUENCE [LARGE SCALE GENOMIC DNA]</scope>
    <source>
        <strain evidence="2 3">F9</strain>
    </source>
</reference>
<evidence type="ECO:0000313" key="3">
    <source>
        <dbReference type="Proteomes" id="UP000256562"/>
    </source>
</evidence>
<evidence type="ECO:0000313" key="2">
    <source>
        <dbReference type="EMBL" id="REH89424.1"/>
    </source>
</evidence>
<protein>
    <submittedName>
        <fullName evidence="2">XRE family transcriptional regulator</fullName>
    </submittedName>
</protein>
<dbReference type="InterPro" id="IPR001387">
    <property type="entry name" value="Cro/C1-type_HTH"/>
</dbReference>
<comment type="caution">
    <text evidence="2">The sequence shown here is derived from an EMBL/GenBank/DDBJ whole genome shotgun (WGS) entry which is preliminary data.</text>
</comment>
<evidence type="ECO:0000259" key="1">
    <source>
        <dbReference type="PROSITE" id="PS50943"/>
    </source>
</evidence>
<dbReference type="GO" id="GO:0003677">
    <property type="term" value="F:DNA binding"/>
    <property type="evidence" value="ECO:0007669"/>
    <property type="project" value="InterPro"/>
</dbReference>